<dbReference type="EMBL" id="CAUYUJ010021915">
    <property type="protein sequence ID" value="CAK0907753.1"/>
    <property type="molecule type" value="Genomic_DNA"/>
</dbReference>
<comment type="caution">
    <text evidence="1">The sequence shown here is derived from an EMBL/GenBank/DDBJ whole genome shotgun (WGS) entry which is preliminary data.</text>
</comment>
<accession>A0ABN9Y604</accession>
<evidence type="ECO:0008006" key="3">
    <source>
        <dbReference type="Google" id="ProtNLM"/>
    </source>
</evidence>
<dbReference type="Proteomes" id="UP001189429">
    <property type="component" value="Unassembled WGS sequence"/>
</dbReference>
<dbReference type="Gene3D" id="2.80.10.50">
    <property type="match status" value="1"/>
</dbReference>
<name>A0ABN9Y604_9DINO</name>
<organism evidence="1 2">
    <name type="scientific">Prorocentrum cordatum</name>
    <dbReference type="NCBI Taxonomy" id="2364126"/>
    <lineage>
        <taxon>Eukaryota</taxon>
        <taxon>Sar</taxon>
        <taxon>Alveolata</taxon>
        <taxon>Dinophyceae</taxon>
        <taxon>Prorocentrales</taxon>
        <taxon>Prorocentraceae</taxon>
        <taxon>Prorocentrum</taxon>
    </lineage>
</organism>
<dbReference type="PROSITE" id="PS50231">
    <property type="entry name" value="RICIN_B_LECTIN"/>
    <property type="match status" value="1"/>
</dbReference>
<sequence>MGTSQLGKGRGTEQQPHIVEVVTNPTMKRKDEVVRLESCATSPDGKAAGTGQAFVQRERRASDGSVRLVAEGTAGLCLGANAAGKQTQLALEPCVGDDGSDDDVRWVLTKYGGRWELKNVGLDLCVDSGSGRVPIMYPCYPAGTNAKQLFVVHGNGWIEVPRTWNDNGRNRWPAKCFDALPTEAVEVTSEHCRKAEEGDVYWELAYEEVPFETKLWHERKGGF</sequence>
<protein>
    <recommendedName>
        <fullName evidence="3">Ricin B lectin domain-containing protein</fullName>
    </recommendedName>
</protein>
<dbReference type="InterPro" id="IPR035992">
    <property type="entry name" value="Ricin_B-like_lectins"/>
</dbReference>
<evidence type="ECO:0000313" key="2">
    <source>
        <dbReference type="Proteomes" id="UP001189429"/>
    </source>
</evidence>
<dbReference type="SUPFAM" id="SSF50370">
    <property type="entry name" value="Ricin B-like lectins"/>
    <property type="match status" value="1"/>
</dbReference>
<reference evidence="1" key="1">
    <citation type="submission" date="2023-10" db="EMBL/GenBank/DDBJ databases">
        <authorList>
            <person name="Chen Y."/>
            <person name="Shah S."/>
            <person name="Dougan E. K."/>
            <person name="Thang M."/>
            <person name="Chan C."/>
        </authorList>
    </citation>
    <scope>NUCLEOTIDE SEQUENCE [LARGE SCALE GENOMIC DNA]</scope>
</reference>
<evidence type="ECO:0000313" key="1">
    <source>
        <dbReference type="EMBL" id="CAK0907753.1"/>
    </source>
</evidence>
<proteinExistence type="predicted"/>
<gene>
    <name evidence="1" type="ORF">PCOR1329_LOCUS82671</name>
</gene>
<keyword evidence="2" id="KW-1185">Reference proteome</keyword>